<protein>
    <recommendedName>
        <fullName evidence="5">CCT domain-containing protein</fullName>
    </recommendedName>
</protein>
<dbReference type="EMBL" id="BSYR01000003">
    <property type="protein sequence ID" value="GMI64156.1"/>
    <property type="molecule type" value="Genomic_DNA"/>
</dbReference>
<dbReference type="GO" id="GO:0003700">
    <property type="term" value="F:DNA-binding transcription factor activity"/>
    <property type="evidence" value="ECO:0007669"/>
    <property type="project" value="TreeGrafter"/>
</dbReference>
<dbReference type="GO" id="GO:0005634">
    <property type="term" value="C:nucleus"/>
    <property type="evidence" value="ECO:0007669"/>
    <property type="project" value="UniProtKB-SubCell"/>
</dbReference>
<dbReference type="OrthoDB" id="153872at2759"/>
<dbReference type="PANTHER" id="PTHR31319">
    <property type="entry name" value="ZINC FINGER PROTEIN CONSTANS-LIKE 4"/>
    <property type="match status" value="1"/>
</dbReference>
<evidence type="ECO:0000256" key="2">
    <source>
        <dbReference type="ARBA" id="ARBA00023242"/>
    </source>
</evidence>
<dbReference type="PROSITE" id="PS51017">
    <property type="entry name" value="CCT"/>
    <property type="match status" value="1"/>
</dbReference>
<feature type="domain" description="CCT" evidence="5">
    <location>
        <begin position="325"/>
        <end position="367"/>
    </location>
</feature>
<comment type="caution">
    <text evidence="6">The sequence shown here is derived from an EMBL/GenBank/DDBJ whole genome shotgun (WGS) entry which is preliminary data.</text>
</comment>
<dbReference type="PANTHER" id="PTHR31319:SF110">
    <property type="entry name" value="CCT MOTIF FAMILY PROTEIN"/>
    <property type="match status" value="1"/>
</dbReference>
<evidence type="ECO:0000313" key="7">
    <source>
        <dbReference type="Proteomes" id="UP001165190"/>
    </source>
</evidence>
<name>A0A9W7GSM6_HIBTR</name>
<accession>A0A9W7GSM6</accession>
<feature type="compositionally biased region" description="Polar residues" evidence="4">
    <location>
        <begin position="1"/>
        <end position="12"/>
    </location>
</feature>
<dbReference type="AlphaFoldDB" id="A0A9W7GSM6"/>
<keyword evidence="7" id="KW-1185">Reference proteome</keyword>
<evidence type="ECO:0000313" key="6">
    <source>
        <dbReference type="EMBL" id="GMI64156.1"/>
    </source>
</evidence>
<feature type="region of interest" description="Disordered" evidence="4">
    <location>
        <begin position="1"/>
        <end position="21"/>
    </location>
</feature>
<evidence type="ECO:0000256" key="3">
    <source>
        <dbReference type="PROSITE-ProRule" id="PRU00357"/>
    </source>
</evidence>
<gene>
    <name evidence="6" type="ORF">HRI_000084900</name>
</gene>
<dbReference type="Proteomes" id="UP001165190">
    <property type="component" value="Unassembled WGS sequence"/>
</dbReference>
<dbReference type="GO" id="GO:0009909">
    <property type="term" value="P:regulation of flower development"/>
    <property type="evidence" value="ECO:0007669"/>
    <property type="project" value="InterPro"/>
</dbReference>
<dbReference type="Pfam" id="PF06203">
    <property type="entry name" value="CCT"/>
    <property type="match status" value="1"/>
</dbReference>
<evidence type="ECO:0000256" key="4">
    <source>
        <dbReference type="SAM" id="MobiDB-lite"/>
    </source>
</evidence>
<keyword evidence="2 3" id="KW-0539">Nucleus</keyword>
<reference evidence="6" key="1">
    <citation type="submission" date="2023-05" db="EMBL/GenBank/DDBJ databases">
        <title>Genome and transcriptome analyses reveal genes involved in the formation of fine ridges on petal epidermal cells in Hibiscus trionum.</title>
        <authorList>
            <person name="Koshimizu S."/>
            <person name="Masuda S."/>
            <person name="Ishii T."/>
            <person name="Shirasu K."/>
            <person name="Hoshino A."/>
            <person name="Arita M."/>
        </authorList>
    </citation>
    <scope>NUCLEOTIDE SEQUENCE</scope>
    <source>
        <strain evidence="6">Hamamatsu line</strain>
    </source>
</reference>
<comment type="subcellular location">
    <subcellularLocation>
        <location evidence="1 3">Nucleus</location>
    </subcellularLocation>
</comment>
<proteinExistence type="predicted"/>
<organism evidence="6 7">
    <name type="scientific">Hibiscus trionum</name>
    <name type="common">Flower of an hour</name>
    <dbReference type="NCBI Taxonomy" id="183268"/>
    <lineage>
        <taxon>Eukaryota</taxon>
        <taxon>Viridiplantae</taxon>
        <taxon>Streptophyta</taxon>
        <taxon>Embryophyta</taxon>
        <taxon>Tracheophyta</taxon>
        <taxon>Spermatophyta</taxon>
        <taxon>Magnoliopsida</taxon>
        <taxon>eudicotyledons</taxon>
        <taxon>Gunneridae</taxon>
        <taxon>Pentapetalae</taxon>
        <taxon>rosids</taxon>
        <taxon>malvids</taxon>
        <taxon>Malvales</taxon>
        <taxon>Malvaceae</taxon>
        <taxon>Malvoideae</taxon>
        <taxon>Hibiscus</taxon>
    </lineage>
</organism>
<feature type="region of interest" description="Disordered" evidence="4">
    <location>
        <begin position="362"/>
        <end position="389"/>
    </location>
</feature>
<dbReference type="InterPro" id="IPR010402">
    <property type="entry name" value="CCT_domain"/>
</dbReference>
<dbReference type="InterPro" id="IPR045281">
    <property type="entry name" value="CONSTANS-like"/>
</dbReference>
<sequence>MLQDTIRPQEQQLPIDEVSSPTSGPIFYFSDADLFSDAGLQSSEVTSGNCCFDESTNYGDKLTMPPSGTPTAATTTNTTVAAAAGVTDNDNNINNNDDNNNSNLSSIIFDSPDDIDNDISASIDFSHCHSPSNFSVPPPFLTQQDHQFDLPLVQPHLHMPVDGLSQYGGGDNHHQFVTAAPLMGPSQPLLTPVYDNDCLSSMPPYVPLNPSSPSCSFLGGPSMAAFMPMTAALPTDNSGIFAAGNILTAPHEFFPQDLDFQGDNSGIFSTDSIQRIFKHGDIEGLSCDNQQFVGATMSSTPLTSEISSLEDSTFNKVGKLTVEQRREKIHRYMKKRNERNFTKKIKYACRKTLADSRPRVRGRFAKNDDFGETQRQASSNHEEDDDDDQVVVKEEEDMVNSSDIFAHINGVNSFKCNYSFHSLI</sequence>
<evidence type="ECO:0000256" key="1">
    <source>
        <dbReference type="ARBA" id="ARBA00004123"/>
    </source>
</evidence>
<evidence type="ECO:0000259" key="5">
    <source>
        <dbReference type="PROSITE" id="PS51017"/>
    </source>
</evidence>